<reference evidence="2 3" key="1">
    <citation type="submission" date="2019-08" db="EMBL/GenBank/DDBJ databases">
        <title>Actinomadura sp. nov. CYP1-5 isolated from mountain soil.</title>
        <authorList>
            <person name="Songsumanus A."/>
            <person name="Kuncharoen N."/>
            <person name="Kudo T."/>
            <person name="Yuki M."/>
            <person name="Igarashi Y."/>
            <person name="Tanasupawat S."/>
        </authorList>
    </citation>
    <scope>NUCLEOTIDE SEQUENCE [LARGE SCALE GENOMIC DNA]</scope>
    <source>
        <strain evidence="2 3">GKU157</strain>
    </source>
</reference>
<dbReference type="Gene3D" id="1.10.510.10">
    <property type="entry name" value="Transferase(Phosphotransferase) domain 1"/>
    <property type="match status" value="1"/>
</dbReference>
<evidence type="ECO:0008006" key="4">
    <source>
        <dbReference type="Google" id="ProtNLM"/>
    </source>
</evidence>
<feature type="compositionally biased region" description="Pro residues" evidence="1">
    <location>
        <begin position="284"/>
        <end position="295"/>
    </location>
</feature>
<dbReference type="RefSeq" id="WP_148352331.1">
    <property type="nucleotide sequence ID" value="NZ_JBHSBF010000012.1"/>
</dbReference>
<sequence>MWPSGGDLRLADLSLGAEVGSGGQGKVHELLGAGGGHVFKEYLHPATVNGAALKRLVELPADLNQTHREALLRQTAWPLARVLDRGHVRGFVMRLVPAEFWGRAAPGPKLRELQYLLYEPKALWGDIAPPDAAGRLEIARGTVSLFRLLHANRLVVGDVSMSNLLWSPAGNVFLLDCDGIRETGEKPVMAQPSTPDWDDPEQPSTGPDLDTDRYKLALLVARVLAKASALRPGQPVPFAAGVPDRIAGEVSERFAEAARPRGLRPDAAQWARALDERGVIELDPLPPVRRPPSLPQAPLDGRRGQRPMIQLPPA</sequence>
<dbReference type="EMBL" id="VSFF01000009">
    <property type="protein sequence ID" value="TYC12391.1"/>
    <property type="molecule type" value="Genomic_DNA"/>
</dbReference>
<organism evidence="2 3">
    <name type="scientific">Actinomadura syzygii</name>
    <dbReference type="NCBI Taxonomy" id="1427538"/>
    <lineage>
        <taxon>Bacteria</taxon>
        <taxon>Bacillati</taxon>
        <taxon>Actinomycetota</taxon>
        <taxon>Actinomycetes</taxon>
        <taxon>Streptosporangiales</taxon>
        <taxon>Thermomonosporaceae</taxon>
        <taxon>Actinomadura</taxon>
    </lineage>
</organism>
<evidence type="ECO:0000313" key="2">
    <source>
        <dbReference type="EMBL" id="TYC12391.1"/>
    </source>
</evidence>
<dbReference type="AlphaFoldDB" id="A0A5D0U1E5"/>
<gene>
    <name evidence="2" type="ORF">FXF65_24385</name>
</gene>
<feature type="region of interest" description="Disordered" evidence="1">
    <location>
        <begin position="185"/>
        <end position="210"/>
    </location>
</feature>
<protein>
    <recommendedName>
        <fullName evidence="4">Protein kinase domain-containing protein</fullName>
    </recommendedName>
</protein>
<name>A0A5D0U1E5_9ACTN</name>
<feature type="region of interest" description="Disordered" evidence="1">
    <location>
        <begin position="282"/>
        <end position="314"/>
    </location>
</feature>
<evidence type="ECO:0000256" key="1">
    <source>
        <dbReference type="SAM" id="MobiDB-lite"/>
    </source>
</evidence>
<dbReference type="OrthoDB" id="3700382at2"/>
<keyword evidence="3" id="KW-1185">Reference proteome</keyword>
<dbReference type="Proteomes" id="UP000322634">
    <property type="component" value="Unassembled WGS sequence"/>
</dbReference>
<accession>A0A5D0U1E5</accession>
<dbReference type="InterPro" id="IPR011009">
    <property type="entry name" value="Kinase-like_dom_sf"/>
</dbReference>
<evidence type="ECO:0000313" key="3">
    <source>
        <dbReference type="Proteomes" id="UP000322634"/>
    </source>
</evidence>
<proteinExistence type="predicted"/>
<dbReference type="SUPFAM" id="SSF56112">
    <property type="entry name" value="Protein kinase-like (PK-like)"/>
    <property type="match status" value="1"/>
</dbReference>
<comment type="caution">
    <text evidence="2">The sequence shown here is derived from an EMBL/GenBank/DDBJ whole genome shotgun (WGS) entry which is preliminary data.</text>
</comment>